<evidence type="ECO:0000256" key="2">
    <source>
        <dbReference type="SAM" id="MobiDB-lite"/>
    </source>
</evidence>
<reference evidence="3 4" key="1">
    <citation type="journal article" date="2015" name="Genome Announc.">
        <title>Draft Genome Sequence and Gene Annotation of the Entomopathogenic Fungus Verticillium hemipterigenum.</title>
        <authorList>
            <person name="Horn F."/>
            <person name="Habel A."/>
            <person name="Scharf D.H."/>
            <person name="Dworschak J."/>
            <person name="Brakhage A.A."/>
            <person name="Guthke R."/>
            <person name="Hertweck C."/>
            <person name="Linde J."/>
        </authorList>
    </citation>
    <scope>NUCLEOTIDE SEQUENCE [LARGE SCALE GENOMIC DNA]</scope>
</reference>
<protein>
    <submittedName>
        <fullName evidence="3">Uncharacterized protein</fullName>
    </submittedName>
</protein>
<evidence type="ECO:0000256" key="1">
    <source>
        <dbReference type="SAM" id="Coils"/>
    </source>
</evidence>
<name>A0A0A1TLF2_9HYPO</name>
<dbReference type="Gene3D" id="1.10.287.1490">
    <property type="match status" value="1"/>
</dbReference>
<proteinExistence type="predicted"/>
<evidence type="ECO:0000313" key="4">
    <source>
        <dbReference type="Proteomes" id="UP000039046"/>
    </source>
</evidence>
<dbReference type="HOGENOM" id="CLU_102257_0_0_1"/>
<dbReference type="EMBL" id="CDHN01000004">
    <property type="protein sequence ID" value="CEJ91598.1"/>
    <property type="molecule type" value="Genomic_DNA"/>
</dbReference>
<dbReference type="AlphaFoldDB" id="A0A0A1TLF2"/>
<dbReference type="OrthoDB" id="4741350at2759"/>
<accession>A0A0A1TLF2</accession>
<feature type="coiled-coil region" evidence="1">
    <location>
        <begin position="94"/>
        <end position="170"/>
    </location>
</feature>
<feature type="region of interest" description="Disordered" evidence="2">
    <location>
        <begin position="1"/>
        <end position="42"/>
    </location>
</feature>
<keyword evidence="4" id="KW-1185">Reference proteome</keyword>
<keyword evidence="1" id="KW-0175">Coiled coil</keyword>
<feature type="compositionally biased region" description="Basic residues" evidence="2">
    <location>
        <begin position="29"/>
        <end position="38"/>
    </location>
</feature>
<sequence length="227" mass="27073">MSRRITIETDASGKQQFVSIKRSRSDSHNHHHHHHHHDRPSEYVKLRREEWIRLVEAERTLQATNHRLVCEVNGLKESLTTARADLHQFGSVVVPKLECQIAALKAENEGLQKSVENATCQLHASYKLVESLETKIEHLEKDSKTLKCQNDDLKHRVKELSRQLSESCSRRVSDLAREVEHWKERMCYWKNQYDDLYQRYNEMCHTLRLRTEKMLAYEEILRRHHYI</sequence>
<gene>
    <name evidence="3" type="ORF">VHEMI07300</name>
</gene>
<evidence type="ECO:0000313" key="3">
    <source>
        <dbReference type="EMBL" id="CEJ91598.1"/>
    </source>
</evidence>
<dbReference type="Proteomes" id="UP000039046">
    <property type="component" value="Unassembled WGS sequence"/>
</dbReference>
<organism evidence="3 4">
    <name type="scientific">[Torrubiella] hemipterigena</name>
    <dbReference type="NCBI Taxonomy" id="1531966"/>
    <lineage>
        <taxon>Eukaryota</taxon>
        <taxon>Fungi</taxon>
        <taxon>Dikarya</taxon>
        <taxon>Ascomycota</taxon>
        <taxon>Pezizomycotina</taxon>
        <taxon>Sordariomycetes</taxon>
        <taxon>Hypocreomycetidae</taxon>
        <taxon>Hypocreales</taxon>
        <taxon>Clavicipitaceae</taxon>
        <taxon>Clavicipitaceae incertae sedis</taxon>
        <taxon>'Torrubiella' clade</taxon>
    </lineage>
</organism>